<organism evidence="1 2">
    <name type="scientific">Trichinella nativa</name>
    <dbReference type="NCBI Taxonomy" id="6335"/>
    <lineage>
        <taxon>Eukaryota</taxon>
        <taxon>Metazoa</taxon>
        <taxon>Ecdysozoa</taxon>
        <taxon>Nematoda</taxon>
        <taxon>Enoplea</taxon>
        <taxon>Dorylaimia</taxon>
        <taxon>Trichinellida</taxon>
        <taxon>Trichinellidae</taxon>
        <taxon>Trichinella</taxon>
    </lineage>
</organism>
<gene>
    <name evidence="1" type="ORF">T02_1280</name>
</gene>
<evidence type="ECO:0000313" key="2">
    <source>
        <dbReference type="Proteomes" id="UP000054721"/>
    </source>
</evidence>
<dbReference type="Proteomes" id="UP000054721">
    <property type="component" value="Unassembled WGS sequence"/>
</dbReference>
<reference evidence="1 2" key="1">
    <citation type="submission" date="2015-05" db="EMBL/GenBank/DDBJ databases">
        <title>Evolution of Trichinella species and genotypes.</title>
        <authorList>
            <person name="Korhonen P.K."/>
            <person name="Edoardo P."/>
            <person name="Giuseppe L.R."/>
            <person name="Gasser R.B."/>
        </authorList>
    </citation>
    <scope>NUCLEOTIDE SEQUENCE [LARGE SCALE GENOMIC DNA]</scope>
    <source>
        <strain evidence="1">ISS10</strain>
    </source>
</reference>
<evidence type="ECO:0000313" key="1">
    <source>
        <dbReference type="EMBL" id="KRZ46747.1"/>
    </source>
</evidence>
<comment type="caution">
    <text evidence="1">The sequence shown here is derived from an EMBL/GenBank/DDBJ whole genome shotgun (WGS) entry which is preliminary data.</text>
</comment>
<accession>A0A0V1KHI9</accession>
<keyword evidence="2" id="KW-1185">Reference proteome</keyword>
<dbReference type="AlphaFoldDB" id="A0A0V1KHI9"/>
<dbReference type="EMBL" id="JYDW01002342">
    <property type="protein sequence ID" value="KRZ46747.1"/>
    <property type="molecule type" value="Genomic_DNA"/>
</dbReference>
<sequence length="35" mass="3849">MTEQCCETVSFIGVAYRNVGDSSQKLGTWSTLHSL</sequence>
<proteinExistence type="predicted"/>
<name>A0A0V1KHI9_9BILA</name>
<protein>
    <submittedName>
        <fullName evidence="1">Uncharacterized protein</fullName>
    </submittedName>
</protein>